<gene>
    <name evidence="1" type="ORF">GcC1_126022</name>
</gene>
<accession>A0A420I5W9</accession>
<name>A0A420I5W9_9PEZI</name>
<dbReference type="OrthoDB" id="10593566at2759"/>
<comment type="caution">
    <text evidence="1">The sequence shown here is derived from an EMBL/GenBank/DDBJ whole genome shotgun (WGS) entry which is preliminary data.</text>
</comment>
<dbReference type="AlphaFoldDB" id="A0A420I5W9"/>
<sequence length="88" mass="10249">MKVKTSKRTLLWTFHRYLRTCAQLPPLNLTSVSARDCNMHSQRPTLIPIAPLKRAAQNTFEQVAQFSEVESDQIHTYLPQEIRKIKLN</sequence>
<organism evidence="1 2">
    <name type="scientific">Golovinomyces cichoracearum</name>
    <dbReference type="NCBI Taxonomy" id="62708"/>
    <lineage>
        <taxon>Eukaryota</taxon>
        <taxon>Fungi</taxon>
        <taxon>Dikarya</taxon>
        <taxon>Ascomycota</taxon>
        <taxon>Pezizomycotina</taxon>
        <taxon>Leotiomycetes</taxon>
        <taxon>Erysiphales</taxon>
        <taxon>Erysiphaceae</taxon>
        <taxon>Golovinomyces</taxon>
    </lineage>
</organism>
<evidence type="ECO:0000313" key="2">
    <source>
        <dbReference type="Proteomes" id="UP000285405"/>
    </source>
</evidence>
<dbReference type="EMBL" id="MCBR01012652">
    <property type="protein sequence ID" value="RKF65054.1"/>
    <property type="molecule type" value="Genomic_DNA"/>
</dbReference>
<protein>
    <submittedName>
        <fullName evidence="1">Putative eka-like protein</fullName>
    </submittedName>
</protein>
<dbReference type="Proteomes" id="UP000285405">
    <property type="component" value="Unassembled WGS sequence"/>
</dbReference>
<evidence type="ECO:0000313" key="1">
    <source>
        <dbReference type="EMBL" id="RKF65054.1"/>
    </source>
</evidence>
<proteinExistence type="predicted"/>
<reference evidence="1 2" key="1">
    <citation type="journal article" date="2018" name="BMC Genomics">
        <title>Comparative genome analyses reveal sequence features reflecting distinct modes of host-adaptation between dicot and monocot powdery mildew.</title>
        <authorList>
            <person name="Wu Y."/>
            <person name="Ma X."/>
            <person name="Pan Z."/>
            <person name="Kale S.D."/>
            <person name="Song Y."/>
            <person name="King H."/>
            <person name="Zhang Q."/>
            <person name="Presley C."/>
            <person name="Deng X."/>
            <person name="Wei C.I."/>
            <person name="Xiao S."/>
        </authorList>
    </citation>
    <scope>NUCLEOTIDE SEQUENCE [LARGE SCALE GENOMIC DNA]</scope>
    <source>
        <strain evidence="1">UCSC1</strain>
    </source>
</reference>